<dbReference type="GO" id="GO:0097367">
    <property type="term" value="F:carbohydrate derivative binding"/>
    <property type="evidence" value="ECO:0007669"/>
    <property type="project" value="InterPro"/>
</dbReference>
<dbReference type="InterPro" id="IPR046348">
    <property type="entry name" value="SIS_dom_sf"/>
</dbReference>
<dbReference type="PANTHER" id="PTHR30390:SF6">
    <property type="entry name" value="DNAA INITIATOR-ASSOCIATING PROTEIN DIAA"/>
    <property type="match status" value="1"/>
</dbReference>
<dbReference type="CDD" id="cd05006">
    <property type="entry name" value="SIS_GmhA"/>
    <property type="match status" value="1"/>
</dbReference>
<dbReference type="EMBL" id="UOEP01000092">
    <property type="protein sequence ID" value="VAW18829.1"/>
    <property type="molecule type" value="Genomic_DNA"/>
</dbReference>
<dbReference type="InterPro" id="IPR035461">
    <property type="entry name" value="GmhA/DiaA"/>
</dbReference>
<accession>A0A3B0U325</accession>
<reference evidence="2" key="1">
    <citation type="submission" date="2018-06" db="EMBL/GenBank/DDBJ databases">
        <authorList>
            <person name="Zhirakovskaya E."/>
        </authorList>
    </citation>
    <scope>NUCLEOTIDE SEQUENCE</scope>
</reference>
<dbReference type="Gene3D" id="3.40.50.10490">
    <property type="entry name" value="Glucose-6-phosphate isomerase like protein, domain 1"/>
    <property type="match status" value="1"/>
</dbReference>
<name>A0A3B0U325_9ZZZZ</name>
<dbReference type="GO" id="GO:1901135">
    <property type="term" value="P:carbohydrate derivative metabolic process"/>
    <property type="evidence" value="ECO:0007669"/>
    <property type="project" value="InterPro"/>
</dbReference>
<dbReference type="PROSITE" id="PS51464">
    <property type="entry name" value="SIS"/>
    <property type="match status" value="1"/>
</dbReference>
<feature type="domain" description="SIS" evidence="1">
    <location>
        <begin position="31"/>
        <end position="212"/>
    </location>
</feature>
<evidence type="ECO:0000313" key="2">
    <source>
        <dbReference type="EMBL" id="VAW18829.1"/>
    </source>
</evidence>
<sequence length="212" mass="22252">MKGETILNDLIKRYPALEPCKNDIWEACSSVIGCYLNNGQLLVCGNGGSCADSGHIVGELMKSFAKKRPLDKGLAASLKSIPGERGAYIAGKLEGGLPAISLNAHTSLFSAISNDIGADLVFAQQVAGYGREGDVLIAISSSGDSQNVVDAAITAKAKGLKVIGLTGQTGGVMKQYCDIAICAPSMSTPGIQEYHLPVYHTICRIVEDNMFN</sequence>
<dbReference type="GO" id="GO:0016853">
    <property type="term" value="F:isomerase activity"/>
    <property type="evidence" value="ECO:0007669"/>
    <property type="project" value="UniProtKB-KW"/>
</dbReference>
<dbReference type="EC" id="5.3.1.-" evidence="2"/>
<evidence type="ECO:0000259" key="1">
    <source>
        <dbReference type="PROSITE" id="PS51464"/>
    </source>
</evidence>
<dbReference type="Pfam" id="PF13580">
    <property type="entry name" value="SIS_2"/>
    <property type="match status" value="1"/>
</dbReference>
<dbReference type="SUPFAM" id="SSF53697">
    <property type="entry name" value="SIS domain"/>
    <property type="match status" value="1"/>
</dbReference>
<proteinExistence type="predicted"/>
<gene>
    <name evidence="2" type="ORF">MNBD_BACTEROID01-2069</name>
</gene>
<dbReference type="InterPro" id="IPR050099">
    <property type="entry name" value="SIS_GmhA/DiaA_subfam"/>
</dbReference>
<dbReference type="InterPro" id="IPR001347">
    <property type="entry name" value="SIS_dom"/>
</dbReference>
<organism evidence="2">
    <name type="scientific">hydrothermal vent metagenome</name>
    <dbReference type="NCBI Taxonomy" id="652676"/>
    <lineage>
        <taxon>unclassified sequences</taxon>
        <taxon>metagenomes</taxon>
        <taxon>ecological metagenomes</taxon>
    </lineage>
</organism>
<keyword evidence="2" id="KW-0413">Isomerase</keyword>
<protein>
    <submittedName>
        <fullName evidence="2">Phosphoheptose isomerase</fullName>
        <ecNumber evidence="2">5.3.1.-</ecNumber>
    </submittedName>
</protein>
<dbReference type="AlphaFoldDB" id="A0A3B0U325"/>
<dbReference type="PANTHER" id="PTHR30390">
    <property type="entry name" value="SEDOHEPTULOSE 7-PHOSPHATE ISOMERASE / DNAA INITIATOR-ASSOCIATING FACTOR FOR REPLICATION INITIATION"/>
    <property type="match status" value="1"/>
</dbReference>